<keyword evidence="2" id="KW-1185">Reference proteome</keyword>
<evidence type="ECO:0000313" key="2">
    <source>
        <dbReference type="Proteomes" id="UP001251085"/>
    </source>
</evidence>
<name>A0ABU3ECB8_9RHOB</name>
<comment type="caution">
    <text evidence="1">The sequence shown here is derived from an EMBL/GenBank/DDBJ whole genome shotgun (WGS) entry which is preliminary data.</text>
</comment>
<dbReference type="EMBL" id="JAVRQI010000005">
    <property type="protein sequence ID" value="MDT1061873.1"/>
    <property type="molecule type" value="Genomic_DNA"/>
</dbReference>
<sequence length="258" mass="30025">MARSVTSHEQEIDVVVLIKAAPEMGRKHGETVCVAGVDLNGRWHRLYPVAFRDLDKSRQFYRWDIVRVRWRRPQDDDRVESKRIDPLTLAVVGNVKQRERFGLVERSLISSLEDELNNGRSLALIRPDNVRFHTPRMTSAELDKSNRRRSQLINQGDMFAKSMIPATSPPVSFKYTFDHGGKRRTHSCIDWETERTFFKWRELYGEEEALRKMRAQWGEEMPASGLVFAMGTHRVKMFKKWLLSGVLQVPVGTQPFLL</sequence>
<reference evidence="2" key="1">
    <citation type="submission" date="2023-07" db="EMBL/GenBank/DDBJ databases">
        <title>Characterization of two Paracoccaceae strains isolated from Phycosphere and proposal of Xinfangfangia lacusdiani sp. nov.</title>
        <authorList>
            <person name="Deng Y."/>
            <person name="Zhang Y.Q."/>
        </authorList>
    </citation>
    <scope>NUCLEOTIDE SEQUENCE [LARGE SCALE GENOMIC DNA]</scope>
    <source>
        <strain evidence="2">CPCC 101403</strain>
    </source>
</reference>
<dbReference type="RefSeq" id="WP_311758967.1">
    <property type="nucleotide sequence ID" value="NZ_JAVRQI010000005.1"/>
</dbReference>
<organism evidence="1 2">
    <name type="scientific">Paracoccus broussonetiae</name>
    <dbReference type="NCBI Taxonomy" id="3075834"/>
    <lineage>
        <taxon>Bacteria</taxon>
        <taxon>Pseudomonadati</taxon>
        <taxon>Pseudomonadota</taxon>
        <taxon>Alphaproteobacteria</taxon>
        <taxon>Rhodobacterales</taxon>
        <taxon>Paracoccaceae</taxon>
        <taxon>Paracoccus</taxon>
    </lineage>
</organism>
<gene>
    <name evidence="1" type="ORF">RM190_08400</name>
</gene>
<dbReference type="Proteomes" id="UP001251085">
    <property type="component" value="Unassembled WGS sequence"/>
</dbReference>
<proteinExistence type="predicted"/>
<accession>A0ABU3ECB8</accession>
<protein>
    <submittedName>
        <fullName evidence="1">Uncharacterized protein</fullName>
    </submittedName>
</protein>
<evidence type="ECO:0000313" key="1">
    <source>
        <dbReference type="EMBL" id="MDT1061873.1"/>
    </source>
</evidence>